<organism evidence="2 3">
    <name type="scientific">Siminovitchia acidinfaciens</name>
    <dbReference type="NCBI Taxonomy" id="2321395"/>
    <lineage>
        <taxon>Bacteria</taxon>
        <taxon>Bacillati</taxon>
        <taxon>Bacillota</taxon>
        <taxon>Bacilli</taxon>
        <taxon>Bacillales</taxon>
        <taxon>Bacillaceae</taxon>
        <taxon>Siminovitchia</taxon>
    </lineage>
</organism>
<accession>A0A429XYW9</accession>
<dbReference type="InterPro" id="IPR027275">
    <property type="entry name" value="PRC-brl_dom"/>
</dbReference>
<dbReference type="Gene3D" id="2.30.30.240">
    <property type="entry name" value="PRC-barrel domain"/>
    <property type="match status" value="1"/>
</dbReference>
<evidence type="ECO:0000313" key="2">
    <source>
        <dbReference type="EMBL" id="RST73909.1"/>
    </source>
</evidence>
<dbReference type="AlphaFoldDB" id="A0A429XYW9"/>
<gene>
    <name evidence="2" type="ORF">D4T97_013645</name>
</gene>
<dbReference type="InterPro" id="IPR011033">
    <property type="entry name" value="PRC_barrel-like_sf"/>
</dbReference>
<feature type="domain" description="PRC-barrel" evidence="1">
    <location>
        <begin position="4"/>
        <end position="68"/>
    </location>
</feature>
<dbReference type="OrthoDB" id="1707618at2"/>
<protein>
    <submittedName>
        <fullName evidence="2">Photosystem reaction center subunit H</fullName>
    </submittedName>
</protein>
<name>A0A429XYW9_9BACI</name>
<reference evidence="2" key="1">
    <citation type="submission" date="2018-12" db="EMBL/GenBank/DDBJ databases">
        <authorList>
            <person name="Sun L."/>
            <person name="Chen Z."/>
        </authorList>
    </citation>
    <scope>NUCLEOTIDE SEQUENCE [LARGE SCALE GENOMIC DNA]</scope>
    <source>
        <strain evidence="2">3-2-2</strain>
    </source>
</reference>
<proteinExistence type="predicted"/>
<evidence type="ECO:0000313" key="3">
    <source>
        <dbReference type="Proteomes" id="UP000287156"/>
    </source>
</evidence>
<comment type="caution">
    <text evidence="2">The sequence shown here is derived from an EMBL/GenBank/DDBJ whole genome shotgun (WGS) entry which is preliminary data.</text>
</comment>
<dbReference type="EMBL" id="QYTV02000005">
    <property type="protein sequence ID" value="RST73909.1"/>
    <property type="molecule type" value="Genomic_DNA"/>
</dbReference>
<keyword evidence="3" id="KW-1185">Reference proteome</keyword>
<dbReference type="SUPFAM" id="SSF50346">
    <property type="entry name" value="PRC-barrel domain"/>
    <property type="match status" value="2"/>
</dbReference>
<dbReference type="RefSeq" id="WP_126051293.1">
    <property type="nucleotide sequence ID" value="NZ_QYTV02000005.1"/>
</dbReference>
<feature type="domain" description="PRC-barrel" evidence="1">
    <location>
        <begin position="96"/>
        <end position="156"/>
    </location>
</feature>
<evidence type="ECO:0000259" key="1">
    <source>
        <dbReference type="Pfam" id="PF05239"/>
    </source>
</evidence>
<dbReference type="Pfam" id="PF05239">
    <property type="entry name" value="PRC"/>
    <property type="match status" value="2"/>
</dbReference>
<sequence length="176" mass="19655">MRTFSLLKGMPVYDRRGEMLGEVCDICIVEEGMVTDLLLQMKGFMGKKMRVPVQSVSSFGEDGIIVDGSGNYSKYQELDDEYTMHHGRSIAKKNTMTPQGEQLGLLDDVYFLEKEGTIVGYELTDGFFSDITEGKRVIRTLVPPNIGKDAIIVSAINQRGGHIHDEMSELSKQGPW</sequence>
<dbReference type="Proteomes" id="UP000287156">
    <property type="component" value="Unassembled WGS sequence"/>
</dbReference>